<reference evidence="1 2" key="1">
    <citation type="submission" date="2024-04" db="EMBL/GenBank/DDBJ databases">
        <title>Tritrichomonas musculus Genome.</title>
        <authorList>
            <person name="Alves-Ferreira E."/>
            <person name="Grigg M."/>
            <person name="Lorenzi H."/>
            <person name="Galac M."/>
        </authorList>
    </citation>
    <scope>NUCLEOTIDE SEQUENCE [LARGE SCALE GENOMIC DNA]</scope>
    <source>
        <strain evidence="1 2">EAF2021</strain>
    </source>
</reference>
<dbReference type="SUPFAM" id="SSF109604">
    <property type="entry name" value="HD-domain/PDEase-like"/>
    <property type="match status" value="1"/>
</dbReference>
<accession>A0ABR2JPY1</accession>
<dbReference type="EMBL" id="JAPFFF010000010">
    <property type="protein sequence ID" value="KAK8880934.1"/>
    <property type="molecule type" value="Genomic_DNA"/>
</dbReference>
<sequence>MSVFKDLEYISEQNRSTLFSQGDLEKICKMCDIAWNNYFSKPLPGYQNMQVYWNGKLQLFRELNRNDQIEVIKSAHVPQMKAKELDKEKNSTTDIETIIHRVVLFCEGHLLIFHGIGHAVRAAIMAGLSSISYLNNFKEFQTMSSRTLLCSISASLLHDIGRCFGGDGSDIFGTTSAHIAGDILTKVGGFTDDEIFWIKEAIKIGGIHEKDVKNIQEQKCDFLNERQMIACIMGDADSYEFERFSNCDIKYTSIKKLALLRKDGSDPEEVLNNLKRMASALCERIKEPGKNVGTINYTTILRNELMKVFQS</sequence>
<gene>
    <name evidence="1" type="ORF">M9Y10_003639</name>
</gene>
<dbReference type="Gene3D" id="1.10.3210.10">
    <property type="entry name" value="Hypothetical protein af1432"/>
    <property type="match status" value="1"/>
</dbReference>
<comment type="caution">
    <text evidence="1">The sequence shown here is derived from an EMBL/GenBank/DDBJ whole genome shotgun (WGS) entry which is preliminary data.</text>
</comment>
<evidence type="ECO:0000313" key="2">
    <source>
        <dbReference type="Proteomes" id="UP001470230"/>
    </source>
</evidence>
<keyword evidence="2" id="KW-1185">Reference proteome</keyword>
<name>A0ABR2JPY1_9EUKA</name>
<proteinExistence type="predicted"/>
<evidence type="ECO:0000313" key="1">
    <source>
        <dbReference type="EMBL" id="KAK8880934.1"/>
    </source>
</evidence>
<evidence type="ECO:0008006" key="3">
    <source>
        <dbReference type="Google" id="ProtNLM"/>
    </source>
</evidence>
<organism evidence="1 2">
    <name type="scientific">Tritrichomonas musculus</name>
    <dbReference type="NCBI Taxonomy" id="1915356"/>
    <lineage>
        <taxon>Eukaryota</taxon>
        <taxon>Metamonada</taxon>
        <taxon>Parabasalia</taxon>
        <taxon>Tritrichomonadida</taxon>
        <taxon>Tritrichomonadidae</taxon>
        <taxon>Tritrichomonas</taxon>
    </lineage>
</organism>
<protein>
    <recommendedName>
        <fullName evidence="3">HD/PDEase domain-containing protein</fullName>
    </recommendedName>
</protein>
<dbReference type="Proteomes" id="UP001470230">
    <property type="component" value="Unassembled WGS sequence"/>
</dbReference>